<evidence type="ECO:0000313" key="5">
    <source>
        <dbReference type="EMBL" id="EEG30800.1"/>
    </source>
</evidence>
<comment type="caution">
    <text evidence="5">The sequence shown here is derived from an EMBL/GenBank/DDBJ whole genome shotgun (WGS) entry which is preliminary data.</text>
</comment>
<dbReference type="EMBL" id="ACEC01000052">
    <property type="protein sequence ID" value="EEG30800.1"/>
    <property type="molecule type" value="Genomic_DNA"/>
</dbReference>
<feature type="chain" id="PRO_5039134511" evidence="3">
    <location>
        <begin position="25"/>
        <end position="397"/>
    </location>
</feature>
<evidence type="ECO:0000256" key="2">
    <source>
        <dbReference type="SAM" id="MobiDB-lite"/>
    </source>
</evidence>
<evidence type="ECO:0000256" key="1">
    <source>
        <dbReference type="ARBA" id="ARBA00005662"/>
    </source>
</evidence>
<dbReference type="PANTHER" id="PTHR33393">
    <property type="entry name" value="POLYGLUTAMINE SYNTHESIS ACCESSORY PROTEIN RV0574C-RELATED"/>
    <property type="match status" value="1"/>
</dbReference>
<dbReference type="InterPro" id="IPR052169">
    <property type="entry name" value="CW_Biosynth-Accessory"/>
</dbReference>
<dbReference type="AlphaFoldDB" id="C0ECI4"/>
<reference evidence="5 6" key="1">
    <citation type="submission" date="2009-01" db="EMBL/GenBank/DDBJ databases">
        <authorList>
            <person name="Fulton L."/>
            <person name="Clifton S."/>
            <person name="Fulton B."/>
            <person name="Xu J."/>
            <person name="Minx P."/>
            <person name="Pepin K.H."/>
            <person name="Johnson M."/>
            <person name="Bhonagiri V."/>
            <person name="Nash W.E."/>
            <person name="Mardis E.R."/>
            <person name="Wilson R.K."/>
        </authorList>
    </citation>
    <scope>NUCLEOTIDE SEQUENCE [LARGE SCALE GENOMIC DNA]</scope>
    <source>
        <strain evidence="5 6">DSM 5476</strain>
    </source>
</reference>
<gene>
    <name evidence="5" type="ORF">CLOSTMETH_01555</name>
</gene>
<dbReference type="SUPFAM" id="SSF56300">
    <property type="entry name" value="Metallo-dependent phosphatases"/>
    <property type="match status" value="1"/>
</dbReference>
<feature type="compositionally biased region" description="Low complexity" evidence="2">
    <location>
        <begin position="31"/>
        <end position="54"/>
    </location>
</feature>
<sequence length="397" mass="43669">MKFYKRIASLVVSAAMLFSLSACSTGSTSPASSQELSEAPQASSSQAPVSSAEPEQPKEVSLLMIGDDLLHEAVMDSGLQADGSYNYDHLFAHIQEDIDAADIAVINQETILGGAEFGYTGYPMFNSPQEVGDAIAKAGFDVVLHATNHTMDKKYKGVQNTLDFWKKYPEIEVLGIHESAADQAKIPVIEKNGIEIAMLNYTYGLNGLKLPEDKPWLVDLIDKDRIASDIERAKDLADLVVVFPHWGTEYTYEPDSNQQDLTEFFAEQGVDLVIGTHPHVIQPVERVTSSSGHEMLVYYSLGNYVSCQDKAPRMLGGMARVTIQKDPDGTITIPEAGITPLVTHFESKNNWNYGVYKIGDYTQDLAAKHGILRSDSSFSLEKMQQLAQQVLGDWIVP</sequence>
<reference evidence="5 6" key="2">
    <citation type="submission" date="2009-02" db="EMBL/GenBank/DDBJ databases">
        <title>Draft genome sequence of Clostridium methylpentosum (DSM 5476).</title>
        <authorList>
            <person name="Sudarsanam P."/>
            <person name="Ley R."/>
            <person name="Guruge J."/>
            <person name="Turnbaugh P.J."/>
            <person name="Mahowald M."/>
            <person name="Liep D."/>
            <person name="Gordon J."/>
        </authorList>
    </citation>
    <scope>NUCLEOTIDE SEQUENCE [LARGE SCALE GENOMIC DNA]</scope>
    <source>
        <strain evidence="5 6">DSM 5476</strain>
    </source>
</reference>
<keyword evidence="6" id="KW-1185">Reference proteome</keyword>
<evidence type="ECO:0000256" key="3">
    <source>
        <dbReference type="SAM" id="SignalP"/>
    </source>
</evidence>
<evidence type="ECO:0000313" key="6">
    <source>
        <dbReference type="Proteomes" id="UP000003340"/>
    </source>
</evidence>
<accession>C0ECI4</accession>
<proteinExistence type="inferred from homology"/>
<keyword evidence="3" id="KW-0732">Signal</keyword>
<dbReference type="InterPro" id="IPR019079">
    <property type="entry name" value="Capsule_synth_CapA"/>
</dbReference>
<feature type="domain" description="Capsule synthesis protein CapA" evidence="4">
    <location>
        <begin position="61"/>
        <end position="308"/>
    </location>
</feature>
<name>C0ECI4_9FIRM</name>
<dbReference type="eggNOG" id="COG2843">
    <property type="taxonomic scope" value="Bacteria"/>
</dbReference>
<dbReference type="Pfam" id="PF09587">
    <property type="entry name" value="PGA_cap"/>
    <property type="match status" value="1"/>
</dbReference>
<dbReference type="PANTHER" id="PTHR33393:SF12">
    <property type="entry name" value="CAPSULE BIOSYNTHESIS PROTEIN CAPA"/>
    <property type="match status" value="1"/>
</dbReference>
<protein>
    <submittedName>
        <fullName evidence="5">Bacterial capsule synthesis protein</fullName>
    </submittedName>
</protein>
<dbReference type="CDD" id="cd07381">
    <property type="entry name" value="MPP_CapA"/>
    <property type="match status" value="1"/>
</dbReference>
<dbReference type="PROSITE" id="PS51257">
    <property type="entry name" value="PROKAR_LIPOPROTEIN"/>
    <property type="match status" value="1"/>
</dbReference>
<dbReference type="Gene3D" id="3.60.21.10">
    <property type="match status" value="1"/>
</dbReference>
<dbReference type="InterPro" id="IPR029052">
    <property type="entry name" value="Metallo-depent_PP-like"/>
</dbReference>
<dbReference type="HOGENOM" id="CLU_038823_0_2_9"/>
<dbReference type="STRING" id="537013.CLOSTMETH_01555"/>
<dbReference type="SMART" id="SM00854">
    <property type="entry name" value="PGA_cap"/>
    <property type="match status" value="1"/>
</dbReference>
<evidence type="ECO:0000259" key="4">
    <source>
        <dbReference type="SMART" id="SM00854"/>
    </source>
</evidence>
<comment type="similarity">
    <text evidence="1">Belongs to the CapA family.</text>
</comment>
<feature type="region of interest" description="Disordered" evidence="2">
    <location>
        <begin position="29"/>
        <end position="57"/>
    </location>
</feature>
<dbReference type="Proteomes" id="UP000003340">
    <property type="component" value="Unassembled WGS sequence"/>
</dbReference>
<feature type="signal peptide" evidence="3">
    <location>
        <begin position="1"/>
        <end position="24"/>
    </location>
</feature>
<organism evidence="5 6">
    <name type="scientific">[Clostridium] methylpentosum DSM 5476</name>
    <dbReference type="NCBI Taxonomy" id="537013"/>
    <lineage>
        <taxon>Bacteria</taxon>
        <taxon>Bacillati</taxon>
        <taxon>Bacillota</taxon>
        <taxon>Clostridia</taxon>
        <taxon>Eubacteriales</taxon>
        <taxon>Oscillospiraceae</taxon>
        <taxon>Oscillospiraceae incertae sedis</taxon>
    </lineage>
</organism>